<dbReference type="SUPFAM" id="SSF53474">
    <property type="entry name" value="alpha/beta-Hydrolases"/>
    <property type="match status" value="1"/>
</dbReference>
<evidence type="ECO:0000256" key="1">
    <source>
        <dbReference type="ARBA" id="ARBA00008645"/>
    </source>
</evidence>
<dbReference type="PANTHER" id="PTHR22946">
    <property type="entry name" value="DIENELACTONE HYDROLASE DOMAIN-CONTAINING PROTEIN-RELATED"/>
    <property type="match status" value="1"/>
</dbReference>
<dbReference type="InterPro" id="IPR029058">
    <property type="entry name" value="AB_hydrolase_fold"/>
</dbReference>
<dbReference type="InterPro" id="IPR000383">
    <property type="entry name" value="Xaa-Pro-like_dom"/>
</dbReference>
<dbReference type="InterPro" id="IPR050261">
    <property type="entry name" value="FrsA_esterase"/>
</dbReference>
<dbReference type="EMBL" id="AP022577">
    <property type="protein sequence ID" value="BBX83988.1"/>
    <property type="molecule type" value="Genomic_DNA"/>
</dbReference>
<organism evidence="4 5">
    <name type="scientific">Mycolicibacterium aubagnense</name>
    <dbReference type="NCBI Taxonomy" id="319707"/>
    <lineage>
        <taxon>Bacteria</taxon>
        <taxon>Bacillati</taxon>
        <taxon>Actinomycetota</taxon>
        <taxon>Actinomycetes</taxon>
        <taxon>Mycobacteriales</taxon>
        <taxon>Mycobacteriaceae</taxon>
        <taxon>Mycolicibacterium</taxon>
    </lineage>
</organism>
<evidence type="ECO:0000313" key="5">
    <source>
        <dbReference type="Proteomes" id="UP000465609"/>
    </source>
</evidence>
<evidence type="ECO:0000259" key="3">
    <source>
        <dbReference type="SMART" id="SM00939"/>
    </source>
</evidence>
<dbReference type="Proteomes" id="UP000465609">
    <property type="component" value="Chromosome"/>
</dbReference>
<dbReference type="SMART" id="SM00939">
    <property type="entry name" value="PepX_C"/>
    <property type="match status" value="1"/>
</dbReference>
<protein>
    <recommendedName>
        <fullName evidence="3">Xaa-Pro dipeptidyl-peptidase C-terminal domain-containing protein</fullName>
    </recommendedName>
</protein>
<name>A0ABM7IBG5_9MYCO</name>
<dbReference type="Gene3D" id="3.40.50.1820">
    <property type="entry name" value="alpha/beta hydrolase"/>
    <property type="match status" value="2"/>
</dbReference>
<dbReference type="Pfam" id="PF02129">
    <property type="entry name" value="Peptidase_S15"/>
    <property type="match status" value="1"/>
</dbReference>
<evidence type="ECO:0000313" key="4">
    <source>
        <dbReference type="EMBL" id="BBX83988.1"/>
    </source>
</evidence>
<feature type="domain" description="Xaa-Pro dipeptidyl-peptidase C-terminal" evidence="3">
    <location>
        <begin position="379"/>
        <end position="573"/>
    </location>
</feature>
<reference evidence="4 5" key="1">
    <citation type="journal article" date="2019" name="Emerg. Microbes Infect.">
        <title>Comprehensive subspecies identification of 175 nontuberculous mycobacteria species based on 7547 genomic profiles.</title>
        <authorList>
            <person name="Matsumoto Y."/>
            <person name="Kinjo T."/>
            <person name="Motooka D."/>
            <person name="Nabeya D."/>
            <person name="Jung N."/>
            <person name="Uechi K."/>
            <person name="Horii T."/>
            <person name="Iida T."/>
            <person name="Fujita J."/>
            <person name="Nakamura S."/>
        </authorList>
    </citation>
    <scope>NUCLEOTIDE SEQUENCE [LARGE SCALE GENOMIC DNA]</scope>
    <source>
        <strain evidence="4 5">JCM 15296</strain>
    </source>
</reference>
<comment type="similarity">
    <text evidence="1">Belongs to the AB hydrolase superfamily.</text>
</comment>
<keyword evidence="2" id="KW-0378">Hydrolase</keyword>
<accession>A0ABM7IBG5</accession>
<proteinExistence type="inferred from homology"/>
<gene>
    <name evidence="4" type="ORF">MAUB_18610</name>
</gene>
<sequence>MLAATSKETFAPTAAVAPGVIDPVTHARVVATVQTPLLAPLQQIPIIGPLFVTPVVALISQIPIISDVLHPIIGYPLQQGLPVGTPMPTDVMVTSFDGTKIYVHFMPAAGLQAGQTAPTILDGPGLGMPGATNINGTFLDGVLTDNLGAVGVLALRNAGYNVVTWDPRGEWQSGGVLQVDSPDFEAKDVSSIITWLATRPDVQLDGDPALLDPRIGMVGASYGGGIQLVAAATDPRIDAIVPTIAWHSLNTALYKNDAFKSGWGTLLEVALLGTFARTNPALLPAAIYGDLTGMITPSDQALLADRGPGDLVSKITAPTMLVQGTVDTLFTLQEADANAKTLIADGVPTKVIWFCGGHGVCTNDLLDPTDGRLIEQRTLQWLDRYVKGDTAVSTGPKFEFVDQHGQYYSSDVYPIPTGTPIIASSSGGQLPLVPFIGGSALLGVLPIGGGPALNALNLRIPASTTTTYVVGAPQLTLTYSGTGIASHVYGQLVDNSTGLVLGNQVTPIPVTLDGQTHTITVALEDVAQTLRPGQTLTLQLVANAADYENIGSLGIVNVSNMQLTLPTADPAAIKPETVA</sequence>
<keyword evidence="5" id="KW-1185">Reference proteome</keyword>
<dbReference type="PANTHER" id="PTHR22946:SF9">
    <property type="entry name" value="POLYKETIDE TRANSFERASE AF380"/>
    <property type="match status" value="1"/>
</dbReference>
<evidence type="ECO:0000256" key="2">
    <source>
        <dbReference type="ARBA" id="ARBA00022801"/>
    </source>
</evidence>
<dbReference type="InterPro" id="IPR013736">
    <property type="entry name" value="Xaa-Pro_dipept_C"/>
</dbReference>